<evidence type="ECO:0000313" key="2">
    <source>
        <dbReference type="EMBL" id="TNN67850.1"/>
    </source>
</evidence>
<reference evidence="2 3" key="1">
    <citation type="submission" date="2019-03" db="EMBL/GenBank/DDBJ databases">
        <title>First draft genome of Liparis tanakae, snailfish: a comprehensive survey of snailfish specific genes.</title>
        <authorList>
            <person name="Kim W."/>
            <person name="Song I."/>
            <person name="Jeong J.-H."/>
            <person name="Kim D."/>
            <person name="Kim S."/>
            <person name="Ryu S."/>
            <person name="Song J.Y."/>
            <person name="Lee S.K."/>
        </authorList>
    </citation>
    <scope>NUCLEOTIDE SEQUENCE [LARGE SCALE GENOMIC DNA]</scope>
    <source>
        <tissue evidence="2">Muscle</tissue>
    </source>
</reference>
<accession>A0A4Z2HQE1</accession>
<evidence type="ECO:0000313" key="3">
    <source>
        <dbReference type="Proteomes" id="UP000314294"/>
    </source>
</evidence>
<dbReference type="Proteomes" id="UP000314294">
    <property type="component" value="Unassembled WGS sequence"/>
</dbReference>
<name>A0A4Z2HQE1_9TELE</name>
<feature type="region of interest" description="Disordered" evidence="1">
    <location>
        <begin position="24"/>
        <end position="46"/>
    </location>
</feature>
<dbReference type="EMBL" id="SRLO01000198">
    <property type="protein sequence ID" value="TNN67850.1"/>
    <property type="molecule type" value="Genomic_DNA"/>
</dbReference>
<comment type="caution">
    <text evidence="2">The sequence shown here is derived from an EMBL/GenBank/DDBJ whole genome shotgun (WGS) entry which is preliminary data.</text>
</comment>
<gene>
    <name evidence="2" type="ORF">EYF80_022004</name>
</gene>
<dbReference type="AlphaFoldDB" id="A0A4Z2HQE1"/>
<sequence>MESASGWRPQLGAWECEGNICRAGGRRPDSPAVEQVKEDPRGHGVKASEGGVWLMSVDGSLIGDGPYVAFTVKFNASAGPRACDPPHLPVAPARTCTST</sequence>
<evidence type="ECO:0000256" key="1">
    <source>
        <dbReference type="SAM" id="MobiDB-lite"/>
    </source>
</evidence>
<protein>
    <submittedName>
        <fullName evidence="2">Uncharacterized protein</fullName>
    </submittedName>
</protein>
<keyword evidence="3" id="KW-1185">Reference proteome</keyword>
<proteinExistence type="predicted"/>
<organism evidence="2 3">
    <name type="scientific">Liparis tanakae</name>
    <name type="common">Tanaka's snailfish</name>
    <dbReference type="NCBI Taxonomy" id="230148"/>
    <lineage>
        <taxon>Eukaryota</taxon>
        <taxon>Metazoa</taxon>
        <taxon>Chordata</taxon>
        <taxon>Craniata</taxon>
        <taxon>Vertebrata</taxon>
        <taxon>Euteleostomi</taxon>
        <taxon>Actinopterygii</taxon>
        <taxon>Neopterygii</taxon>
        <taxon>Teleostei</taxon>
        <taxon>Neoteleostei</taxon>
        <taxon>Acanthomorphata</taxon>
        <taxon>Eupercaria</taxon>
        <taxon>Perciformes</taxon>
        <taxon>Cottioidei</taxon>
        <taxon>Cottales</taxon>
        <taxon>Liparidae</taxon>
        <taxon>Liparis</taxon>
    </lineage>
</organism>